<dbReference type="Gene3D" id="1.20.1600.10">
    <property type="entry name" value="Outer membrane efflux proteins (OEP)"/>
    <property type="match status" value="1"/>
</dbReference>
<keyword evidence="8 9" id="KW-0449">Lipoprotein</keyword>
<evidence type="ECO:0000256" key="6">
    <source>
        <dbReference type="ARBA" id="ARBA00023136"/>
    </source>
</evidence>
<organism evidence="10 11">
    <name type="scientific">Novosphingobium aerophilum</name>
    <dbReference type="NCBI Taxonomy" id="2839843"/>
    <lineage>
        <taxon>Bacteria</taxon>
        <taxon>Pseudomonadati</taxon>
        <taxon>Pseudomonadota</taxon>
        <taxon>Alphaproteobacteria</taxon>
        <taxon>Sphingomonadales</taxon>
        <taxon>Sphingomonadaceae</taxon>
        <taxon>Novosphingobium</taxon>
    </lineage>
</organism>
<sequence length="500" mass="51890">MLQFSVRTALRRRQAGLGGVAVMGAALLAGCAPVPHLGAAPQPIAAEAVAARQSLSPAAPDAAWPAEGWWRAYRDPQLDALVAEGLAASPDVAMARARLDRAAALARQAGAGRLPQVDVQGGVQEEKQSLNLGFPPQFKPVLPQGWNDGGQIATSLGFDLDLWGRNRAAFAAATSQRRAAALDLQQARLVLSVAIVSAYVDLDRLIAERAIRATQARGMEQASQLVEQRRASGLETTGTTAQATAAAAVARIALSQADEALALRRHQIAALVGAGPDRGLALTAPALAPIALRDLPATATTELLARRPDVIAARERVSAGLSSIREARAGFFPSISLNALFGVQSLGLERLFEADATYGRVGPAVSLPIFRGGALAGRYRAARADHDAAVASYNATILGAYRETADAVTTTRLAAQRLADARAAVAASEEAFATISARYKAGLATYLDVLQVDDRLLAARIAEADVAAAARGADLALVRALGGGFDPAADQTSQKDSPHG</sequence>
<keyword evidence="5" id="KW-0732">Signal</keyword>
<keyword evidence="7 9" id="KW-0564">Palmitate</keyword>
<dbReference type="Pfam" id="PF02321">
    <property type="entry name" value="OEP"/>
    <property type="match status" value="2"/>
</dbReference>
<dbReference type="GO" id="GO:0015562">
    <property type="term" value="F:efflux transmembrane transporter activity"/>
    <property type="evidence" value="ECO:0007669"/>
    <property type="project" value="InterPro"/>
</dbReference>
<dbReference type="PROSITE" id="PS51257">
    <property type="entry name" value="PROKAR_LIPOPROTEIN"/>
    <property type="match status" value="1"/>
</dbReference>
<keyword evidence="6 9" id="KW-0472">Membrane</keyword>
<dbReference type="SUPFAM" id="SSF56954">
    <property type="entry name" value="Outer membrane efflux proteins (OEP)"/>
    <property type="match status" value="1"/>
</dbReference>
<dbReference type="EMBL" id="JACLAU010000004">
    <property type="protein sequence ID" value="MBC2651064.1"/>
    <property type="molecule type" value="Genomic_DNA"/>
</dbReference>
<dbReference type="InterPro" id="IPR003423">
    <property type="entry name" value="OMP_efflux"/>
</dbReference>
<evidence type="ECO:0000256" key="8">
    <source>
        <dbReference type="ARBA" id="ARBA00023288"/>
    </source>
</evidence>
<protein>
    <submittedName>
        <fullName evidence="10">Efflux transporter outer membrane subunit</fullName>
    </submittedName>
</protein>
<dbReference type="PANTHER" id="PTHR30203">
    <property type="entry name" value="OUTER MEMBRANE CATION EFFLUX PROTEIN"/>
    <property type="match status" value="1"/>
</dbReference>
<dbReference type="InterPro" id="IPR010131">
    <property type="entry name" value="MdtP/NodT-like"/>
</dbReference>
<accession>A0A7X1KBB4</accession>
<evidence type="ECO:0000256" key="3">
    <source>
        <dbReference type="ARBA" id="ARBA00022452"/>
    </source>
</evidence>
<dbReference type="GO" id="GO:0005886">
    <property type="term" value="C:plasma membrane"/>
    <property type="evidence" value="ECO:0007669"/>
    <property type="project" value="UniProtKB-SubCell"/>
</dbReference>
<dbReference type="PANTHER" id="PTHR30203:SF20">
    <property type="entry name" value="MULTIDRUG RESISTANCE OUTER MEMBRANE PROTEIN MDTP-RELATED"/>
    <property type="match status" value="1"/>
</dbReference>
<evidence type="ECO:0000256" key="1">
    <source>
        <dbReference type="ARBA" id="ARBA00004370"/>
    </source>
</evidence>
<evidence type="ECO:0000256" key="2">
    <source>
        <dbReference type="ARBA" id="ARBA00007613"/>
    </source>
</evidence>
<gene>
    <name evidence="10" type="ORF">H7F49_05060</name>
</gene>
<dbReference type="Gene3D" id="2.20.200.10">
    <property type="entry name" value="Outer membrane efflux proteins (OEP)"/>
    <property type="match status" value="1"/>
</dbReference>
<evidence type="ECO:0000256" key="4">
    <source>
        <dbReference type="ARBA" id="ARBA00022692"/>
    </source>
</evidence>
<comment type="caution">
    <text evidence="10">The sequence shown here is derived from an EMBL/GenBank/DDBJ whole genome shotgun (WGS) entry which is preliminary data.</text>
</comment>
<evidence type="ECO:0000256" key="7">
    <source>
        <dbReference type="ARBA" id="ARBA00023139"/>
    </source>
</evidence>
<dbReference type="NCBIfam" id="TIGR01845">
    <property type="entry name" value="outer_NodT"/>
    <property type="match status" value="1"/>
</dbReference>
<evidence type="ECO:0000256" key="5">
    <source>
        <dbReference type="ARBA" id="ARBA00022729"/>
    </source>
</evidence>
<keyword evidence="3 9" id="KW-1134">Transmembrane beta strand</keyword>
<dbReference type="AlphaFoldDB" id="A0A7X1KBB4"/>
<evidence type="ECO:0000313" key="10">
    <source>
        <dbReference type="EMBL" id="MBC2651064.1"/>
    </source>
</evidence>
<comment type="similarity">
    <text evidence="2 9">Belongs to the outer membrane factor (OMF) (TC 1.B.17) family.</text>
</comment>
<comment type="subcellular location">
    <subcellularLocation>
        <location evidence="9">Cell membrane</location>
        <topology evidence="9">Lipid-anchor</topology>
    </subcellularLocation>
    <subcellularLocation>
        <location evidence="1">Membrane</location>
    </subcellularLocation>
</comment>
<keyword evidence="11" id="KW-1185">Reference proteome</keyword>
<dbReference type="Proteomes" id="UP000520156">
    <property type="component" value="Unassembled WGS sequence"/>
</dbReference>
<evidence type="ECO:0000256" key="9">
    <source>
        <dbReference type="RuleBase" id="RU362097"/>
    </source>
</evidence>
<keyword evidence="4 9" id="KW-0812">Transmembrane</keyword>
<name>A0A7X1KBB4_9SPHN</name>
<proteinExistence type="inferred from homology"/>
<evidence type="ECO:0000313" key="11">
    <source>
        <dbReference type="Proteomes" id="UP000520156"/>
    </source>
</evidence>
<reference evidence="10 11" key="1">
    <citation type="submission" date="2020-08" db="EMBL/GenBank/DDBJ databases">
        <title>The genome sequence of Novosphingobium flavum 4Y4.</title>
        <authorList>
            <person name="Liu Y."/>
        </authorList>
    </citation>
    <scope>NUCLEOTIDE SEQUENCE [LARGE SCALE GENOMIC DNA]</scope>
    <source>
        <strain evidence="10 11">4Y4</strain>
    </source>
</reference>